<reference evidence="1 2" key="1">
    <citation type="submission" date="2015-07" db="EMBL/GenBank/DDBJ databases">
        <title>Fjat-14205 dsm 2895.</title>
        <authorList>
            <person name="Liu B."/>
            <person name="Wang J."/>
            <person name="Zhu Y."/>
            <person name="Liu G."/>
            <person name="Chen Q."/>
            <person name="Chen Z."/>
            <person name="Lan J."/>
            <person name="Che J."/>
            <person name="Ge C."/>
            <person name="Shi H."/>
            <person name="Pan Z."/>
            <person name="Liu X."/>
        </authorList>
    </citation>
    <scope>NUCLEOTIDE SEQUENCE [LARGE SCALE GENOMIC DNA]</scope>
    <source>
        <strain evidence="1 2">DSM 2895</strain>
    </source>
</reference>
<dbReference type="EMBL" id="LGUG01000004">
    <property type="protein sequence ID" value="KON97792.1"/>
    <property type="molecule type" value="Genomic_DNA"/>
</dbReference>
<protein>
    <submittedName>
        <fullName evidence="1">Uncharacterized protein</fullName>
    </submittedName>
</protein>
<evidence type="ECO:0000313" key="2">
    <source>
        <dbReference type="Proteomes" id="UP000037269"/>
    </source>
</evidence>
<sequence length="69" mass="7946">MGKEEGGYALRPGEERQTCLFPTPPVLPSFLTSHHKSLSIYQIRCIYLKLFLANKYHILPDQLCKVLKN</sequence>
<dbReference type="PATRIC" id="fig|47500.9.peg.6299"/>
<keyword evidence="2" id="KW-1185">Reference proteome</keyword>
<gene>
    <name evidence="1" type="ORF">AF333_22520</name>
</gene>
<proteinExistence type="predicted"/>
<accession>A0A0D1USQ9</accession>
<comment type="caution">
    <text evidence="1">The sequence shown here is derived from an EMBL/GenBank/DDBJ whole genome shotgun (WGS) entry which is preliminary data.</text>
</comment>
<name>A0A0D1USQ9_ANEMI</name>
<dbReference type="AlphaFoldDB" id="A0A0D1USQ9"/>
<organism evidence="1 2">
    <name type="scientific">Aneurinibacillus migulanus</name>
    <name type="common">Bacillus migulanus</name>
    <dbReference type="NCBI Taxonomy" id="47500"/>
    <lineage>
        <taxon>Bacteria</taxon>
        <taxon>Bacillati</taxon>
        <taxon>Bacillota</taxon>
        <taxon>Bacilli</taxon>
        <taxon>Bacillales</taxon>
        <taxon>Paenibacillaceae</taxon>
        <taxon>Aneurinibacillus group</taxon>
        <taxon>Aneurinibacillus</taxon>
    </lineage>
</organism>
<evidence type="ECO:0000313" key="1">
    <source>
        <dbReference type="EMBL" id="KON97792.1"/>
    </source>
</evidence>
<dbReference type="Proteomes" id="UP000037269">
    <property type="component" value="Unassembled WGS sequence"/>
</dbReference>